<dbReference type="Proteomes" id="UP000631114">
    <property type="component" value="Unassembled WGS sequence"/>
</dbReference>
<accession>A0A835LNZ2</accession>
<protein>
    <submittedName>
        <fullName evidence="1">Uncharacterized protein</fullName>
    </submittedName>
</protein>
<evidence type="ECO:0000313" key="1">
    <source>
        <dbReference type="EMBL" id="KAF9599512.1"/>
    </source>
</evidence>
<sequence length="97" mass="10916">MINGWLRWSAVITITHFGDSYKVPLLAEGYLPKKKTFVIELSRAGIIVKKILKVLKERDASTESTIPTIYNTQAKLKHDPIVSARSQRNSSDEVDST</sequence>
<dbReference type="AlphaFoldDB" id="A0A835LNZ2"/>
<keyword evidence="2" id="KW-1185">Reference proteome</keyword>
<proteinExistence type="predicted"/>
<organism evidence="1 2">
    <name type="scientific">Coptis chinensis</name>
    <dbReference type="NCBI Taxonomy" id="261450"/>
    <lineage>
        <taxon>Eukaryota</taxon>
        <taxon>Viridiplantae</taxon>
        <taxon>Streptophyta</taxon>
        <taxon>Embryophyta</taxon>
        <taxon>Tracheophyta</taxon>
        <taxon>Spermatophyta</taxon>
        <taxon>Magnoliopsida</taxon>
        <taxon>Ranunculales</taxon>
        <taxon>Ranunculaceae</taxon>
        <taxon>Coptidoideae</taxon>
        <taxon>Coptis</taxon>
    </lineage>
</organism>
<gene>
    <name evidence="1" type="ORF">IFM89_038732</name>
</gene>
<comment type="caution">
    <text evidence="1">The sequence shown here is derived from an EMBL/GenBank/DDBJ whole genome shotgun (WGS) entry which is preliminary data.</text>
</comment>
<evidence type="ECO:0000313" key="2">
    <source>
        <dbReference type="Proteomes" id="UP000631114"/>
    </source>
</evidence>
<dbReference type="EMBL" id="JADFTS010000007">
    <property type="protein sequence ID" value="KAF9599512.1"/>
    <property type="molecule type" value="Genomic_DNA"/>
</dbReference>
<name>A0A835LNZ2_9MAGN</name>
<reference evidence="1 2" key="1">
    <citation type="submission" date="2020-10" db="EMBL/GenBank/DDBJ databases">
        <title>The Coptis chinensis genome and diversification of protoberbering-type alkaloids.</title>
        <authorList>
            <person name="Wang B."/>
            <person name="Shu S."/>
            <person name="Song C."/>
            <person name="Liu Y."/>
        </authorList>
    </citation>
    <scope>NUCLEOTIDE SEQUENCE [LARGE SCALE GENOMIC DNA]</scope>
    <source>
        <strain evidence="1">HL-2020</strain>
        <tissue evidence="1">Leaf</tissue>
    </source>
</reference>